<name>A0A107G464_9BURK</name>
<sequence length="295" mass="33066">MNLETGKVVMIPVDAITVVNPRIRNKKIHREITENIQRVGLKRPIEVRRMSNDPDRYALVCGQGRLESYKLLGQSEIPAIILDVDAETGYIMSVVENVARRTPLASEMLSQVDMLRKKGYSDAEIGKKIGYTASWVNMVGTLLERGEKRLLCAAEAGHIPLHLAIDISRASDGEAQQLLLDAFNSGEIKGKKVTVIRRILEQRARVGKRGTEPSEKDHKRRKLSPEDLMKLYQRDADKHRVILVKAERVNHSLLIVNQIFRELFADRGFVDVVRAEGLVTVPQPLAESASHGGLI</sequence>
<dbReference type="Pfam" id="PF07506">
    <property type="entry name" value="RepB"/>
    <property type="match status" value="1"/>
</dbReference>
<dbReference type="Pfam" id="PF02195">
    <property type="entry name" value="ParB_N"/>
    <property type="match status" value="1"/>
</dbReference>
<evidence type="ECO:0000313" key="3">
    <source>
        <dbReference type="Proteomes" id="UP000062998"/>
    </source>
</evidence>
<dbReference type="InterPro" id="IPR036086">
    <property type="entry name" value="ParB/Sulfiredoxin_sf"/>
</dbReference>
<dbReference type="GO" id="GO:0007059">
    <property type="term" value="P:chromosome segregation"/>
    <property type="evidence" value="ECO:0007669"/>
    <property type="project" value="TreeGrafter"/>
</dbReference>
<dbReference type="InterPro" id="IPR050336">
    <property type="entry name" value="Chromosome_partition/occlusion"/>
</dbReference>
<dbReference type="InterPro" id="IPR003115">
    <property type="entry name" value="ParB_N"/>
</dbReference>
<dbReference type="CDD" id="cd16411">
    <property type="entry name" value="ParB_N_like"/>
    <property type="match status" value="1"/>
</dbReference>
<dbReference type="AlphaFoldDB" id="A0A107G464"/>
<dbReference type="Gene3D" id="1.10.10.2830">
    <property type="match status" value="1"/>
</dbReference>
<dbReference type="EMBL" id="LPIX01000046">
    <property type="protein sequence ID" value="KWE04928.1"/>
    <property type="molecule type" value="Genomic_DNA"/>
</dbReference>
<protein>
    <submittedName>
        <fullName evidence="2">Chromosome partitioning protein ParB</fullName>
    </submittedName>
</protein>
<dbReference type="SMART" id="SM00470">
    <property type="entry name" value="ParB"/>
    <property type="match status" value="1"/>
</dbReference>
<dbReference type="GO" id="GO:0005694">
    <property type="term" value="C:chromosome"/>
    <property type="evidence" value="ECO:0007669"/>
    <property type="project" value="TreeGrafter"/>
</dbReference>
<dbReference type="RefSeq" id="WP_060141867.1">
    <property type="nucleotide sequence ID" value="NZ_LPHC01000049.1"/>
</dbReference>
<dbReference type="Proteomes" id="UP000062998">
    <property type="component" value="Unassembled WGS sequence"/>
</dbReference>
<dbReference type="PANTHER" id="PTHR33375">
    <property type="entry name" value="CHROMOSOME-PARTITIONING PROTEIN PARB-RELATED"/>
    <property type="match status" value="1"/>
</dbReference>
<evidence type="ECO:0000259" key="1">
    <source>
        <dbReference type="SMART" id="SM00470"/>
    </source>
</evidence>
<reference evidence="2 3" key="1">
    <citation type="submission" date="2015-11" db="EMBL/GenBank/DDBJ databases">
        <title>Expanding the genomic diversity of Burkholderia species for the development of highly accurate diagnostics.</title>
        <authorList>
            <person name="Sahl J."/>
            <person name="Keim P."/>
            <person name="Wagner D."/>
        </authorList>
    </citation>
    <scope>NUCLEOTIDE SEQUENCE [LARGE SCALE GENOMIC DNA]</scope>
    <source>
        <strain evidence="2 3">MSMB2167WGS</strain>
    </source>
</reference>
<dbReference type="Gene3D" id="3.90.1530.30">
    <property type="match status" value="1"/>
</dbReference>
<accession>A0A107G464</accession>
<dbReference type="OrthoDB" id="248048at2"/>
<dbReference type="SUPFAM" id="SSF109709">
    <property type="entry name" value="KorB DNA-binding domain-like"/>
    <property type="match status" value="1"/>
</dbReference>
<dbReference type="SUPFAM" id="SSF110849">
    <property type="entry name" value="ParB/Sulfiredoxin"/>
    <property type="match status" value="1"/>
</dbReference>
<feature type="domain" description="ParB-like N-terminal" evidence="1">
    <location>
        <begin position="9"/>
        <end position="98"/>
    </location>
</feature>
<dbReference type="InterPro" id="IPR011111">
    <property type="entry name" value="Plasmid_RepB"/>
</dbReference>
<organism evidence="2 3">
    <name type="scientific">Burkholderia ubonensis</name>
    <dbReference type="NCBI Taxonomy" id="101571"/>
    <lineage>
        <taxon>Bacteria</taxon>
        <taxon>Pseudomonadati</taxon>
        <taxon>Pseudomonadota</taxon>
        <taxon>Betaproteobacteria</taxon>
        <taxon>Burkholderiales</taxon>
        <taxon>Burkholderiaceae</taxon>
        <taxon>Burkholderia</taxon>
        <taxon>Burkholderia cepacia complex</taxon>
    </lineage>
</organism>
<evidence type="ECO:0000313" key="2">
    <source>
        <dbReference type="EMBL" id="KWE04928.1"/>
    </source>
</evidence>
<dbReference type="PANTHER" id="PTHR33375:SF1">
    <property type="entry name" value="CHROMOSOME-PARTITIONING PROTEIN PARB-RELATED"/>
    <property type="match status" value="1"/>
</dbReference>
<gene>
    <name evidence="2" type="ORF">WL73_12165</name>
</gene>
<proteinExistence type="predicted"/>
<comment type="caution">
    <text evidence="2">The sequence shown here is derived from an EMBL/GenBank/DDBJ whole genome shotgun (WGS) entry which is preliminary data.</text>
</comment>